<dbReference type="EMBL" id="MPUH01000034">
    <property type="protein sequence ID" value="OMJ93944.1"/>
    <property type="molecule type" value="Genomic_DNA"/>
</dbReference>
<dbReference type="PANTHER" id="PTHR40131">
    <property type="entry name" value="C1Q DOMAIN-CONTAINING PROTEIN"/>
    <property type="match status" value="1"/>
</dbReference>
<dbReference type="OrthoDB" id="65833at2759"/>
<sequence length="704" mass="80896">MVEELLGGLSDWRGTQDIIRLTIKALTEVVKTQGMSISQIYKQLSSLPDSQTIEEIVGQIDKIEAKINNQMYETTINDKVSKKELQSALSNKVTLEQFKCKLDLEEFYDICKENNAKFEKIQTEFNRKLIEMSMDQELKKIHMEIQEKPSWKEVNDALESKVGKDSISLMLNKKANRNEIEELLKNRTDNTEINALNAKIDTKVDRGTVEGMIYGIQQKVQKNAERIEEMFERSEGDNLAEVKSKINDLQKGWKNEIDNLKKSLNPVLNKKADYSEVENLYDIIKQKSDHDELVLTCDKISKEFKQSLLDIKKDIKQYSKREGLSAEALMKYSEDITKVRSQLLEVLEDRKKDTIEHGQFLKSMSIQIKSELRSDISNVSNSVDQIKDILTENYAKKQEIISTRQELRTLIDQKCSKEELHTFISTSFTDLDKAFKAFKQKAKTEKSKTESKILQAPQVIKEKPNYSESILSKADKSDLEALSSNFQSFQKDLSNIKSEQQVNNKYLESHITTSRHLLEELSKEIKIKPSSKEILALIDNKANIDDTNKALIEIHQELDNKVENESFTRNLGSFERSITLLWSGNSLGRWAWKSGDLRNSNLIPWEQQLCNTIPEILMWEKDKTSIVIMTPGIYLINLALISKKKSRVQFNINGECILDASSKSALSLNRVFSEFLNLPPRARISITFIGEGQSQGILEMIKYT</sequence>
<organism evidence="1 2">
    <name type="scientific">Stentor coeruleus</name>
    <dbReference type="NCBI Taxonomy" id="5963"/>
    <lineage>
        <taxon>Eukaryota</taxon>
        <taxon>Sar</taxon>
        <taxon>Alveolata</taxon>
        <taxon>Ciliophora</taxon>
        <taxon>Postciliodesmatophora</taxon>
        <taxon>Heterotrichea</taxon>
        <taxon>Heterotrichida</taxon>
        <taxon>Stentoridae</taxon>
        <taxon>Stentor</taxon>
    </lineage>
</organism>
<proteinExistence type="predicted"/>
<dbReference type="PANTHER" id="PTHR40131:SF1">
    <property type="entry name" value="C1Q DOMAIN-CONTAINING PROTEIN"/>
    <property type="match status" value="1"/>
</dbReference>
<evidence type="ECO:0000313" key="1">
    <source>
        <dbReference type="EMBL" id="OMJ93944.1"/>
    </source>
</evidence>
<name>A0A1R2CY46_9CILI</name>
<gene>
    <name evidence="1" type="ORF">SteCoe_3000</name>
</gene>
<dbReference type="Proteomes" id="UP000187209">
    <property type="component" value="Unassembled WGS sequence"/>
</dbReference>
<comment type="caution">
    <text evidence="1">The sequence shown here is derived from an EMBL/GenBank/DDBJ whole genome shotgun (WGS) entry which is preliminary data.</text>
</comment>
<dbReference type="AlphaFoldDB" id="A0A1R2CY46"/>
<keyword evidence="2" id="KW-1185">Reference proteome</keyword>
<protein>
    <submittedName>
        <fullName evidence="1">Uncharacterized protein</fullName>
    </submittedName>
</protein>
<accession>A0A1R2CY46</accession>
<evidence type="ECO:0000313" key="2">
    <source>
        <dbReference type="Proteomes" id="UP000187209"/>
    </source>
</evidence>
<reference evidence="1 2" key="1">
    <citation type="submission" date="2016-11" db="EMBL/GenBank/DDBJ databases">
        <title>The macronuclear genome of Stentor coeruleus: a giant cell with tiny introns.</title>
        <authorList>
            <person name="Slabodnick M."/>
            <person name="Ruby J.G."/>
            <person name="Reiff S.B."/>
            <person name="Swart E.C."/>
            <person name="Gosai S."/>
            <person name="Prabakaran S."/>
            <person name="Witkowska E."/>
            <person name="Larue G.E."/>
            <person name="Fisher S."/>
            <person name="Freeman R.M."/>
            <person name="Gunawardena J."/>
            <person name="Chu W."/>
            <person name="Stover N.A."/>
            <person name="Gregory B.D."/>
            <person name="Nowacki M."/>
            <person name="Derisi J."/>
            <person name="Roy S.W."/>
            <person name="Marshall W.F."/>
            <person name="Sood P."/>
        </authorList>
    </citation>
    <scope>NUCLEOTIDE SEQUENCE [LARGE SCALE GENOMIC DNA]</scope>
    <source>
        <strain evidence="1">WM001</strain>
    </source>
</reference>